<name>A0A2Z7CFM3_9LAMI</name>
<reference evidence="1 2" key="1">
    <citation type="journal article" date="2015" name="Proc. Natl. Acad. Sci. U.S.A.">
        <title>The resurrection genome of Boea hygrometrica: A blueprint for survival of dehydration.</title>
        <authorList>
            <person name="Xiao L."/>
            <person name="Yang G."/>
            <person name="Zhang L."/>
            <person name="Yang X."/>
            <person name="Zhao S."/>
            <person name="Ji Z."/>
            <person name="Zhou Q."/>
            <person name="Hu M."/>
            <person name="Wang Y."/>
            <person name="Chen M."/>
            <person name="Xu Y."/>
            <person name="Jin H."/>
            <person name="Xiao X."/>
            <person name="Hu G."/>
            <person name="Bao F."/>
            <person name="Hu Y."/>
            <person name="Wan P."/>
            <person name="Li L."/>
            <person name="Deng X."/>
            <person name="Kuang T."/>
            <person name="Xiang C."/>
            <person name="Zhu J.K."/>
            <person name="Oliver M.J."/>
            <person name="He Y."/>
        </authorList>
    </citation>
    <scope>NUCLEOTIDE SEQUENCE [LARGE SCALE GENOMIC DNA]</scope>
    <source>
        <strain evidence="2">cv. XS01</strain>
    </source>
</reference>
<sequence length="58" mass="6275">MVRLWSWAASKRVMGRSRGCLGSVLVSGRALWSKGVSGFFRGIFGKVGNLSLRGCQNS</sequence>
<keyword evidence="2" id="KW-1185">Reference proteome</keyword>
<dbReference type="Proteomes" id="UP000250235">
    <property type="component" value="Unassembled WGS sequence"/>
</dbReference>
<accession>A0A2Z7CFM3</accession>
<evidence type="ECO:0000313" key="2">
    <source>
        <dbReference type="Proteomes" id="UP000250235"/>
    </source>
</evidence>
<gene>
    <name evidence="1" type="ORF">F511_33394</name>
</gene>
<protein>
    <submittedName>
        <fullName evidence="1">Uncharacterized protein</fullName>
    </submittedName>
</protein>
<dbReference type="EMBL" id="KQ995872">
    <property type="protein sequence ID" value="KZV45738.1"/>
    <property type="molecule type" value="Genomic_DNA"/>
</dbReference>
<proteinExistence type="predicted"/>
<evidence type="ECO:0000313" key="1">
    <source>
        <dbReference type="EMBL" id="KZV45738.1"/>
    </source>
</evidence>
<organism evidence="1 2">
    <name type="scientific">Dorcoceras hygrometricum</name>
    <dbReference type="NCBI Taxonomy" id="472368"/>
    <lineage>
        <taxon>Eukaryota</taxon>
        <taxon>Viridiplantae</taxon>
        <taxon>Streptophyta</taxon>
        <taxon>Embryophyta</taxon>
        <taxon>Tracheophyta</taxon>
        <taxon>Spermatophyta</taxon>
        <taxon>Magnoliopsida</taxon>
        <taxon>eudicotyledons</taxon>
        <taxon>Gunneridae</taxon>
        <taxon>Pentapetalae</taxon>
        <taxon>asterids</taxon>
        <taxon>lamiids</taxon>
        <taxon>Lamiales</taxon>
        <taxon>Gesneriaceae</taxon>
        <taxon>Didymocarpoideae</taxon>
        <taxon>Trichosporeae</taxon>
        <taxon>Loxocarpinae</taxon>
        <taxon>Dorcoceras</taxon>
    </lineage>
</organism>
<dbReference type="AlphaFoldDB" id="A0A2Z7CFM3"/>